<keyword evidence="1" id="KW-1133">Transmembrane helix</keyword>
<dbReference type="AlphaFoldDB" id="A0ABD1YHR8"/>
<comment type="caution">
    <text evidence="2">The sequence shown here is derived from an EMBL/GenBank/DDBJ whole genome shotgun (WGS) entry which is preliminary data.</text>
</comment>
<proteinExistence type="predicted"/>
<reference evidence="2 3" key="1">
    <citation type="submission" date="2024-09" db="EMBL/GenBank/DDBJ databases">
        <title>Chromosome-scale assembly of Riccia fluitans.</title>
        <authorList>
            <person name="Paukszto L."/>
            <person name="Sawicki J."/>
            <person name="Karawczyk K."/>
            <person name="Piernik-Szablinska J."/>
            <person name="Szczecinska M."/>
            <person name="Mazdziarz M."/>
        </authorList>
    </citation>
    <scope>NUCLEOTIDE SEQUENCE [LARGE SCALE GENOMIC DNA]</scope>
    <source>
        <strain evidence="2">Rf_01</strain>
        <tissue evidence="2">Aerial parts of the thallus</tissue>
    </source>
</reference>
<accession>A0ABD1YHR8</accession>
<evidence type="ECO:0000256" key="1">
    <source>
        <dbReference type="SAM" id="Phobius"/>
    </source>
</evidence>
<dbReference type="EMBL" id="JBHFFA010000004">
    <property type="protein sequence ID" value="KAL2630238.1"/>
    <property type="molecule type" value="Genomic_DNA"/>
</dbReference>
<organism evidence="2 3">
    <name type="scientific">Riccia fluitans</name>
    <dbReference type="NCBI Taxonomy" id="41844"/>
    <lineage>
        <taxon>Eukaryota</taxon>
        <taxon>Viridiplantae</taxon>
        <taxon>Streptophyta</taxon>
        <taxon>Embryophyta</taxon>
        <taxon>Marchantiophyta</taxon>
        <taxon>Marchantiopsida</taxon>
        <taxon>Marchantiidae</taxon>
        <taxon>Marchantiales</taxon>
        <taxon>Ricciaceae</taxon>
        <taxon>Riccia</taxon>
    </lineage>
</organism>
<evidence type="ECO:0000313" key="3">
    <source>
        <dbReference type="Proteomes" id="UP001605036"/>
    </source>
</evidence>
<sequence>MGSISWAQCQGREAGVLELVRLFDCEFDSSTVKFDSSTLLSSARCDSRQTLSGRASGELYDSQVIFRVLVIVTCFIRLLLVVCVSVDLQFLCVGN</sequence>
<dbReference type="Proteomes" id="UP001605036">
    <property type="component" value="Unassembled WGS sequence"/>
</dbReference>
<feature type="transmembrane region" description="Helical" evidence="1">
    <location>
        <begin position="64"/>
        <end position="91"/>
    </location>
</feature>
<evidence type="ECO:0000313" key="2">
    <source>
        <dbReference type="EMBL" id="KAL2630238.1"/>
    </source>
</evidence>
<keyword evidence="1" id="KW-0812">Transmembrane</keyword>
<gene>
    <name evidence="2" type="ORF">R1flu_014924</name>
</gene>
<keyword evidence="3" id="KW-1185">Reference proteome</keyword>
<protein>
    <submittedName>
        <fullName evidence="2">Uncharacterized protein</fullName>
    </submittedName>
</protein>
<name>A0ABD1YHR8_9MARC</name>
<keyword evidence="1" id="KW-0472">Membrane</keyword>